<dbReference type="EMBL" id="JABCRE010000002">
    <property type="protein sequence ID" value="NMW30777.1"/>
    <property type="molecule type" value="Genomic_DNA"/>
</dbReference>
<dbReference type="PANTHER" id="PTHR36985">
    <property type="entry name" value="TRANSLOCATION AND ASSEMBLY MODULE SUBUNIT TAMB"/>
    <property type="match status" value="1"/>
</dbReference>
<accession>A0A848QJJ8</accession>
<dbReference type="GO" id="GO:0005886">
    <property type="term" value="C:plasma membrane"/>
    <property type="evidence" value="ECO:0007669"/>
    <property type="project" value="InterPro"/>
</dbReference>
<dbReference type="PANTHER" id="PTHR36985:SF1">
    <property type="entry name" value="TRANSLOCATION AND ASSEMBLY MODULE SUBUNIT TAMB"/>
    <property type="match status" value="1"/>
</dbReference>
<reference evidence="7 8" key="1">
    <citation type="submission" date="2020-04" db="EMBL/GenBank/DDBJ databases">
        <authorList>
            <person name="Liu A."/>
        </authorList>
    </citation>
    <scope>NUCLEOTIDE SEQUENCE [LARGE SCALE GENOMIC DNA]</scope>
    <source>
        <strain evidence="7 8">RZ02</strain>
    </source>
</reference>
<dbReference type="Pfam" id="PF04357">
    <property type="entry name" value="TamB"/>
    <property type="match status" value="1"/>
</dbReference>
<evidence type="ECO:0000259" key="6">
    <source>
        <dbReference type="Pfam" id="PF04357"/>
    </source>
</evidence>
<name>A0A848QJJ8_9SPHN</name>
<evidence type="ECO:0000313" key="8">
    <source>
        <dbReference type="Proteomes" id="UP000561181"/>
    </source>
</evidence>
<comment type="caution">
    <text evidence="7">The sequence shown here is derived from an EMBL/GenBank/DDBJ whole genome shotgun (WGS) entry which is preliminary data.</text>
</comment>
<keyword evidence="4 5" id="KW-0472">Membrane</keyword>
<proteinExistence type="predicted"/>
<keyword evidence="8" id="KW-1185">Reference proteome</keyword>
<gene>
    <name evidence="7" type="ORF">HKD42_01725</name>
</gene>
<keyword evidence="2 5" id="KW-0812">Transmembrane</keyword>
<evidence type="ECO:0000256" key="3">
    <source>
        <dbReference type="ARBA" id="ARBA00022989"/>
    </source>
</evidence>
<sequence>MAEAELANNDKEAATPAKTSWKRWLLRGVLGVGALLVLGFALLNSPIGKRFVADQIAAVAPASGLRFEVGRIEGDLFSDAKLYDVTVFDPKGAFLTIPEVELDWRPLSWVTSGLDVRKFALRRGTLSRLPELLPGDPDAPILPDFDIQIGQLVVEDLTIASGIAGEESHIANLQAEADIRSGRVYLKADGQIGEQDTLQALIDVEPDGDLFDVAVDFRAPSGGVIATMLGMETSTTAKVRGEGTWTVWDGAAVIRQADQRLAAFTIENRAGQYSLLGQVDPSRLLSGLPARALGNTVSVAANGTLENSILGGKLNIIGSGLSAQSSGRVDLANNAFDQLDITASLRDPGLFGEAVVLNNAVLDVTADGDFRDLTVEHRFAASELQSGTTIISDIVQQSTARYDGTRFTLPLAGSVAKIVTGNALVDPKLVGGTVGGTLVYTGDRLLSDNLAIDFPNAAARLALQGNVQAGAYALVGPVTARGLPIDQVGLVDGSARIDFRIGESYPWTLAAEFDANIPRVNNDTIVNLAGPSLALRGGVRLGSVAPLDFRNVRLTSNKLNLSLNGKVRPGATTIAGRGTQQDYGDFTIEAALQDAGPTAVLVFASPLPAAGLENVRVAVAPTEEGFAVDTEGQSLLGAFDGSLTFVAPETGPSRIDIQRLNVWQTAVTGNLTLGDGGADGRLVLSGGGLDGRIGLAAREGGQAVAVEINARQARFGGSTPIAISRADIEARAYLKDGNSAVEGSMSGQGLTYGSLFLGRIAAQAEVENGRGNATASVAGRRGSRFNLQLNADFVPERIAVAARGSFAGRTIRMPRRAVLARGSDGGWTLEKTQISYGQGGMIASGQFGGDGANGELKLDRMPLSLVDLAVADIGLGGTISGVVDFQSTANAAPTGNARVKVEKLTRSGLVLTSKPIDLAIVARLTANRLEARTVIDEEGQRRGRLQARISGMPNAGDLITRLERGDLFAQLRFNGPAAAVWRLAGVEGFDLTGPLKAAANITGSLADPKVRGSVSSDDLRLQSSLSGTDVRDVSMRSTFSGSQLKLSRFSGTTAGGGSVSGSGTIGFLDLSSRGPQIDLRIAAKNANLINAAGLNATVTGPLRIVSNGLGGTVAGRVQINRASWNLGTAAAAEQLPEIATREINQPADIAPAKVITRPWRYLIDAKGGSRIMVDGLGLDSEWGANIRLRGTTSDPRIGGQANVVRGSYTFAGSRFELTRGRIDFNQNEPIDPRLDIRAETDTGDIDVIVSVQGNALQPEITFTSDPVLPEEEILAQLLFGGSITELSATDALQLGAALASLRGGGGGLDPINQLRGAIGLDRLRIVSADPALGRQTGVALGKNIGRKFYIEIVTDGRGYSATEAEFRVTSWLSLLGSVSTIGRESVVAEISRDY</sequence>
<evidence type="ECO:0000256" key="5">
    <source>
        <dbReference type="SAM" id="Phobius"/>
    </source>
</evidence>
<evidence type="ECO:0000256" key="4">
    <source>
        <dbReference type="ARBA" id="ARBA00023136"/>
    </source>
</evidence>
<feature type="transmembrane region" description="Helical" evidence="5">
    <location>
        <begin position="24"/>
        <end position="43"/>
    </location>
</feature>
<dbReference type="GO" id="GO:0009306">
    <property type="term" value="P:protein secretion"/>
    <property type="evidence" value="ECO:0007669"/>
    <property type="project" value="InterPro"/>
</dbReference>
<dbReference type="GO" id="GO:0097347">
    <property type="term" value="C:TAM protein secretion complex"/>
    <property type="evidence" value="ECO:0007669"/>
    <property type="project" value="TreeGrafter"/>
</dbReference>
<dbReference type="RefSeq" id="WP_170009721.1">
    <property type="nucleotide sequence ID" value="NZ_JABCRE010000002.1"/>
</dbReference>
<protein>
    <submittedName>
        <fullName evidence="7">DUF490 domain-containing protein</fullName>
    </submittedName>
</protein>
<evidence type="ECO:0000256" key="1">
    <source>
        <dbReference type="ARBA" id="ARBA00004167"/>
    </source>
</evidence>
<evidence type="ECO:0000313" key="7">
    <source>
        <dbReference type="EMBL" id="NMW30777.1"/>
    </source>
</evidence>
<comment type="subcellular location">
    <subcellularLocation>
        <location evidence="1">Membrane</location>
        <topology evidence="1">Single-pass membrane protein</topology>
    </subcellularLocation>
</comment>
<evidence type="ECO:0000256" key="2">
    <source>
        <dbReference type="ARBA" id="ARBA00022692"/>
    </source>
</evidence>
<dbReference type="InterPro" id="IPR007452">
    <property type="entry name" value="TamB_C"/>
</dbReference>
<organism evidence="7 8">
    <name type="scientific">Pontixanthobacter rizhaonensis</name>
    <dbReference type="NCBI Taxonomy" id="2730337"/>
    <lineage>
        <taxon>Bacteria</taxon>
        <taxon>Pseudomonadati</taxon>
        <taxon>Pseudomonadota</taxon>
        <taxon>Alphaproteobacteria</taxon>
        <taxon>Sphingomonadales</taxon>
        <taxon>Erythrobacteraceae</taxon>
        <taxon>Pontixanthobacter</taxon>
    </lineage>
</organism>
<keyword evidence="3 5" id="KW-1133">Transmembrane helix</keyword>
<dbReference type="Proteomes" id="UP000561181">
    <property type="component" value="Unassembled WGS sequence"/>
</dbReference>
<feature type="domain" description="Translocation and assembly module TamB C-terminal" evidence="6">
    <location>
        <begin position="1048"/>
        <end position="1384"/>
    </location>
</feature>